<accession>A0A9Q9B2P4</accession>
<dbReference type="InterPro" id="IPR013083">
    <property type="entry name" value="Znf_RING/FYVE/PHD"/>
</dbReference>
<keyword evidence="3" id="KW-0862">Zinc</keyword>
<dbReference type="GO" id="GO:0008270">
    <property type="term" value="F:zinc ion binding"/>
    <property type="evidence" value="ECO:0007669"/>
    <property type="project" value="UniProtKB-KW"/>
</dbReference>
<proteinExistence type="predicted"/>
<dbReference type="SUPFAM" id="SSF57850">
    <property type="entry name" value="RING/U-box"/>
    <property type="match status" value="1"/>
</dbReference>
<protein>
    <submittedName>
        <fullName evidence="7">Zinc finger, RING-type</fullName>
    </submittedName>
</protein>
<dbReference type="SMART" id="SM00184">
    <property type="entry name" value="RING"/>
    <property type="match status" value="1"/>
</dbReference>
<evidence type="ECO:0000313" key="8">
    <source>
        <dbReference type="Proteomes" id="UP001056384"/>
    </source>
</evidence>
<evidence type="ECO:0000256" key="1">
    <source>
        <dbReference type="ARBA" id="ARBA00022723"/>
    </source>
</evidence>
<feature type="region of interest" description="Disordered" evidence="5">
    <location>
        <begin position="101"/>
        <end position="124"/>
    </location>
</feature>
<dbReference type="PROSITE" id="PS00518">
    <property type="entry name" value="ZF_RING_1"/>
    <property type="match status" value="1"/>
</dbReference>
<evidence type="ECO:0000256" key="2">
    <source>
        <dbReference type="ARBA" id="ARBA00022771"/>
    </source>
</evidence>
<evidence type="ECO:0000313" key="7">
    <source>
        <dbReference type="EMBL" id="USW57833.1"/>
    </source>
</evidence>
<dbReference type="PANTHER" id="PTHR23327">
    <property type="entry name" value="RING FINGER PROTEIN 127"/>
    <property type="match status" value="1"/>
</dbReference>
<reference evidence="7" key="1">
    <citation type="submission" date="2022-06" db="EMBL/GenBank/DDBJ databases">
        <title>Complete genome sequences of two strains of the flax pathogen Septoria linicola.</title>
        <authorList>
            <person name="Lapalu N."/>
            <person name="Simon A."/>
            <person name="Demenou B."/>
            <person name="Paumier D."/>
            <person name="Guillot M.-P."/>
            <person name="Gout L."/>
            <person name="Valade R."/>
        </authorList>
    </citation>
    <scope>NUCLEOTIDE SEQUENCE</scope>
    <source>
        <strain evidence="7">SE15195</strain>
    </source>
</reference>
<keyword evidence="8" id="KW-1185">Reference proteome</keyword>
<feature type="compositionally biased region" description="Basic residues" evidence="5">
    <location>
        <begin position="150"/>
        <end position="160"/>
    </location>
</feature>
<sequence>MDNPTYEDFLDDLEPIELPPETSEDDRECEICYGPFEQPIRLPCGHIFCNACLLRALIPRNFCPKCRRVLFKKRPFQLGQEEARHDIFTPEEERARLEQARNNVGSSRGAAASRGHTRGGFGGQMRGVFGGQTRGGFGDPPRAPFGNYRGSHRGGARHRTAGLSQRARSPRTAAQLEADFEQILAGEPRPATSDGVRQLNEQELDAQLAPLRGGRERNEASQGGAGADLGGFGHYTGPFNGDDLADFL</sequence>
<dbReference type="Proteomes" id="UP001056384">
    <property type="component" value="Chromosome 10"/>
</dbReference>
<dbReference type="EMBL" id="CP099427">
    <property type="protein sequence ID" value="USW57833.1"/>
    <property type="molecule type" value="Genomic_DNA"/>
</dbReference>
<dbReference type="PROSITE" id="PS50089">
    <property type="entry name" value="ZF_RING_2"/>
    <property type="match status" value="1"/>
</dbReference>
<organism evidence="7 8">
    <name type="scientific">Septoria linicola</name>
    <dbReference type="NCBI Taxonomy" id="215465"/>
    <lineage>
        <taxon>Eukaryota</taxon>
        <taxon>Fungi</taxon>
        <taxon>Dikarya</taxon>
        <taxon>Ascomycota</taxon>
        <taxon>Pezizomycotina</taxon>
        <taxon>Dothideomycetes</taxon>
        <taxon>Dothideomycetidae</taxon>
        <taxon>Mycosphaerellales</taxon>
        <taxon>Mycosphaerellaceae</taxon>
        <taxon>Septoria</taxon>
    </lineage>
</organism>
<evidence type="ECO:0000256" key="5">
    <source>
        <dbReference type="SAM" id="MobiDB-lite"/>
    </source>
</evidence>
<feature type="domain" description="RING-type" evidence="6">
    <location>
        <begin position="29"/>
        <end position="67"/>
    </location>
</feature>
<evidence type="ECO:0000259" key="6">
    <source>
        <dbReference type="PROSITE" id="PS50089"/>
    </source>
</evidence>
<name>A0A9Q9B2P4_9PEZI</name>
<dbReference type="InterPro" id="IPR017907">
    <property type="entry name" value="Znf_RING_CS"/>
</dbReference>
<evidence type="ECO:0000256" key="3">
    <source>
        <dbReference type="ARBA" id="ARBA00022833"/>
    </source>
</evidence>
<gene>
    <name evidence="7" type="ORF">Slin15195_G111520</name>
</gene>
<dbReference type="AlphaFoldDB" id="A0A9Q9B2P4"/>
<keyword evidence="2 4" id="KW-0863">Zinc-finger</keyword>
<keyword evidence="1" id="KW-0479">Metal-binding</keyword>
<dbReference type="Gene3D" id="3.30.40.10">
    <property type="entry name" value="Zinc/RING finger domain, C3HC4 (zinc finger)"/>
    <property type="match status" value="1"/>
</dbReference>
<dbReference type="InterPro" id="IPR001841">
    <property type="entry name" value="Znf_RING"/>
</dbReference>
<feature type="region of interest" description="Disordered" evidence="5">
    <location>
        <begin position="147"/>
        <end position="169"/>
    </location>
</feature>
<evidence type="ECO:0000256" key="4">
    <source>
        <dbReference type="PROSITE-ProRule" id="PRU00175"/>
    </source>
</evidence>
<dbReference type="Pfam" id="PF13923">
    <property type="entry name" value="zf-C3HC4_2"/>
    <property type="match status" value="1"/>
</dbReference>